<keyword evidence="2" id="KW-1133">Transmembrane helix</keyword>
<dbReference type="InterPro" id="IPR002901">
    <property type="entry name" value="MGlyc_endo_b_GlcNAc-like_dom"/>
</dbReference>
<proteinExistence type="inferred from homology"/>
<protein>
    <submittedName>
        <fullName evidence="4">N-acetylmuramoyl-L-alanine amidase domain-containing protein</fullName>
    </submittedName>
</protein>
<dbReference type="InterPro" id="IPR007921">
    <property type="entry name" value="CHAP_dom"/>
</dbReference>
<organism evidence="4">
    <name type="scientific">Staphylococcus simulans</name>
    <dbReference type="NCBI Taxonomy" id="1286"/>
    <lineage>
        <taxon>Bacteria</taxon>
        <taxon>Bacillati</taxon>
        <taxon>Bacillota</taxon>
        <taxon>Bacilli</taxon>
        <taxon>Bacillales</taxon>
        <taxon>Staphylococcaceae</taxon>
        <taxon>Staphylococcus</taxon>
    </lineage>
</organism>
<sequence>MASKGSKLTIGGLLFLGVISLFVVGSVIMIISMMMGVGVFETTEEEPETGGAYCEGGEVSKSKIDEVFESNAKGGGLEGKGDYIIKSAKKHKIDPQIFMAIIINETGYGQAEAVKTHNNVAGMMGSGDLFKFDSIEEGIDAAAKNLYDLYFSEGLNTPEKIGKKYAPVGAANDPDDLNSNWIPGVKKTIKQLNDGKASKAKCKASGGKFNDSGKDYKGKIPGWSNSDPGKGNLYTAGQCTWYAYGIRQKMGKPISTFWHDAHKWNERAKAEGYKVGSKPKKGAAWIAEQGAGGHSTVTGHVGIVIDVKSDNEFVVTEMNAAGGPYNVSQRTVKMEDGYSFIY</sequence>
<dbReference type="GO" id="GO:0004040">
    <property type="term" value="F:amidase activity"/>
    <property type="evidence" value="ECO:0007669"/>
    <property type="project" value="InterPro"/>
</dbReference>
<evidence type="ECO:0000256" key="1">
    <source>
        <dbReference type="ARBA" id="ARBA00006088"/>
    </source>
</evidence>
<dbReference type="Pfam" id="PF05257">
    <property type="entry name" value="CHAP"/>
    <property type="match status" value="1"/>
</dbReference>
<dbReference type="PROSITE" id="PS50911">
    <property type="entry name" value="CHAP"/>
    <property type="match status" value="1"/>
</dbReference>
<dbReference type="Pfam" id="PF01832">
    <property type="entry name" value="Glucosaminidase"/>
    <property type="match status" value="1"/>
</dbReference>
<keyword evidence="2" id="KW-0472">Membrane</keyword>
<accession>A0A6N2Z209</accession>
<feature type="domain" description="Peptidase C51" evidence="3">
    <location>
        <begin position="214"/>
        <end position="342"/>
    </location>
</feature>
<reference evidence="4" key="1">
    <citation type="submission" date="2019-11" db="EMBL/GenBank/DDBJ databases">
        <authorList>
            <person name="Feng L."/>
        </authorList>
    </citation>
    <scope>NUCLEOTIDE SEQUENCE</scope>
    <source>
        <strain evidence="4">SsimulansLFYP27</strain>
    </source>
</reference>
<gene>
    <name evidence="4" type="ORF">SSLFYP27_00506</name>
</gene>
<evidence type="ECO:0000256" key="2">
    <source>
        <dbReference type="SAM" id="Phobius"/>
    </source>
</evidence>
<evidence type="ECO:0000313" key="4">
    <source>
        <dbReference type="EMBL" id="VYT73465.1"/>
    </source>
</evidence>
<dbReference type="SUPFAM" id="SSF54001">
    <property type="entry name" value="Cysteine proteinases"/>
    <property type="match status" value="1"/>
</dbReference>
<dbReference type="InterPro" id="IPR038765">
    <property type="entry name" value="Papain-like_cys_pep_sf"/>
</dbReference>
<dbReference type="EMBL" id="CACRUO010000015">
    <property type="protein sequence ID" value="VYT73465.1"/>
    <property type="molecule type" value="Genomic_DNA"/>
</dbReference>
<dbReference type="Gene3D" id="3.90.1720.10">
    <property type="entry name" value="endopeptidase domain like (from Nostoc punctiforme)"/>
    <property type="match status" value="1"/>
</dbReference>
<evidence type="ECO:0000259" key="3">
    <source>
        <dbReference type="PROSITE" id="PS50911"/>
    </source>
</evidence>
<name>A0A6N2Z209_STASI</name>
<comment type="similarity">
    <text evidence="1">In the N-terminal section; belongs to the N-acetylmuramoyl-L-alanine amidase 2 family.</text>
</comment>
<feature type="transmembrane region" description="Helical" evidence="2">
    <location>
        <begin position="12"/>
        <end position="40"/>
    </location>
</feature>
<dbReference type="AlphaFoldDB" id="A0A6N2Z209"/>
<dbReference type="RefSeq" id="WP_156666456.1">
    <property type="nucleotide sequence ID" value="NZ_CACRUO010000015.1"/>
</dbReference>
<dbReference type="Gene3D" id="1.10.530.10">
    <property type="match status" value="1"/>
</dbReference>
<keyword evidence="2" id="KW-0812">Transmembrane</keyword>